<evidence type="ECO:0000256" key="1">
    <source>
        <dbReference type="ARBA" id="ARBA00002663"/>
    </source>
</evidence>
<dbReference type="AlphaFoldDB" id="L2F8X8"/>
<dbReference type="RefSeq" id="WP_009767031.1">
    <property type="nucleotide sequence ID" value="NZ_ANIN01000001.1"/>
</dbReference>
<keyword evidence="5 7" id="KW-0378">Hydrolase</keyword>
<comment type="similarity">
    <text evidence="7">Belongs to the RnpA family.</text>
</comment>
<dbReference type="InterPro" id="IPR020539">
    <property type="entry name" value="RNase_P_CS"/>
</dbReference>
<dbReference type="NCBIfam" id="TIGR00188">
    <property type="entry name" value="rnpA"/>
    <property type="match status" value="1"/>
</dbReference>
<reference evidence="9 10" key="1">
    <citation type="journal article" date="2013" name="Genome Announc.">
        <title>Genome Sequence of Moraxella macacae 0408225, a Novel Bacterial Species Isolated from a Cynomolgus Macaque with Epistaxis.</title>
        <authorList>
            <person name="Ladner J.T."/>
            <person name="Whitehouse C.A."/>
            <person name="Koroleva G.I."/>
            <person name="Palacios G.F."/>
        </authorList>
    </citation>
    <scope>NUCLEOTIDE SEQUENCE [LARGE SCALE GENOMIC DNA]</scope>
    <source>
        <strain evidence="9 10">0408225</strain>
    </source>
</reference>
<keyword evidence="10" id="KW-1185">Reference proteome</keyword>
<comment type="subunit">
    <text evidence="7">Consists of a catalytic RNA component (M1 or rnpB) and a protein subunit.</text>
</comment>
<dbReference type="GO" id="GO:0042781">
    <property type="term" value="F:3'-tRNA processing endoribonuclease activity"/>
    <property type="evidence" value="ECO:0007669"/>
    <property type="project" value="TreeGrafter"/>
</dbReference>
<evidence type="ECO:0000256" key="5">
    <source>
        <dbReference type="ARBA" id="ARBA00022801"/>
    </source>
</evidence>
<evidence type="ECO:0000256" key="4">
    <source>
        <dbReference type="ARBA" id="ARBA00022759"/>
    </source>
</evidence>
<evidence type="ECO:0000256" key="3">
    <source>
        <dbReference type="ARBA" id="ARBA00022722"/>
    </source>
</evidence>
<keyword evidence="2 7" id="KW-0819">tRNA processing</keyword>
<dbReference type="eggNOG" id="COG0594">
    <property type="taxonomic scope" value="Bacteria"/>
</dbReference>
<comment type="caution">
    <text evidence="9">The sequence shown here is derived from an EMBL/GenBank/DDBJ whole genome shotgun (WGS) entry which is preliminary data.</text>
</comment>
<proteinExistence type="inferred from homology"/>
<dbReference type="Pfam" id="PF00825">
    <property type="entry name" value="Ribonuclease_P"/>
    <property type="match status" value="1"/>
</dbReference>
<dbReference type="HAMAP" id="MF_00227">
    <property type="entry name" value="RNase_P"/>
    <property type="match status" value="1"/>
</dbReference>
<evidence type="ECO:0000256" key="8">
    <source>
        <dbReference type="NCBIfam" id="TIGR00188"/>
    </source>
</evidence>
<dbReference type="Proteomes" id="UP000023795">
    <property type="component" value="Unassembled WGS sequence"/>
</dbReference>
<dbReference type="GO" id="GO:0030677">
    <property type="term" value="C:ribonuclease P complex"/>
    <property type="evidence" value="ECO:0007669"/>
    <property type="project" value="TreeGrafter"/>
</dbReference>
<dbReference type="GO" id="GO:0004526">
    <property type="term" value="F:ribonuclease P activity"/>
    <property type="evidence" value="ECO:0007669"/>
    <property type="project" value="UniProtKB-UniRule"/>
</dbReference>
<comment type="function">
    <text evidence="1 7">RNaseP catalyzes the removal of the 5'-leader sequence from pre-tRNA to produce the mature 5'-terminus. It can also cleave other RNA substrates such as 4.5S RNA. The protein component plays an auxiliary but essential role in vivo by binding to the 5'-leader sequence and broadening the substrate specificity of the ribozyme.</text>
</comment>
<dbReference type="EMBL" id="ANIN01000001">
    <property type="protein sequence ID" value="ELA09211.1"/>
    <property type="molecule type" value="Genomic_DNA"/>
</dbReference>
<dbReference type="PROSITE" id="PS00648">
    <property type="entry name" value="RIBONUCLEASE_P"/>
    <property type="match status" value="1"/>
</dbReference>
<evidence type="ECO:0000313" key="9">
    <source>
        <dbReference type="EMBL" id="ELA09211.1"/>
    </source>
</evidence>
<dbReference type="PATRIC" id="fig|1230338.3.peg.516"/>
<evidence type="ECO:0000256" key="2">
    <source>
        <dbReference type="ARBA" id="ARBA00022694"/>
    </source>
</evidence>
<comment type="catalytic activity">
    <reaction evidence="7">
        <text>Endonucleolytic cleavage of RNA, removing 5'-extranucleotides from tRNA precursor.</text>
        <dbReference type="EC" id="3.1.26.5"/>
    </reaction>
</comment>
<dbReference type="GO" id="GO:0001682">
    <property type="term" value="P:tRNA 5'-leader removal"/>
    <property type="evidence" value="ECO:0007669"/>
    <property type="project" value="UniProtKB-UniRule"/>
</dbReference>
<keyword evidence="6 7" id="KW-0694">RNA-binding</keyword>
<dbReference type="InterPro" id="IPR000100">
    <property type="entry name" value="RNase_P"/>
</dbReference>
<dbReference type="Gene3D" id="3.30.230.10">
    <property type="match status" value="1"/>
</dbReference>
<evidence type="ECO:0000256" key="7">
    <source>
        <dbReference type="HAMAP-Rule" id="MF_00227"/>
    </source>
</evidence>
<evidence type="ECO:0000313" key="10">
    <source>
        <dbReference type="Proteomes" id="UP000023795"/>
    </source>
</evidence>
<dbReference type="InterPro" id="IPR020568">
    <property type="entry name" value="Ribosomal_Su5_D2-typ_SF"/>
</dbReference>
<protein>
    <recommendedName>
        <fullName evidence="7 8">Ribonuclease P protein component</fullName>
        <shortName evidence="7">RNase P protein</shortName>
        <shortName evidence="7">RNaseP protein</shortName>
        <ecNumber evidence="7 8">3.1.26.5</ecNumber>
    </recommendedName>
    <alternativeName>
        <fullName evidence="7">Protein C5</fullName>
    </alternativeName>
</protein>
<keyword evidence="4 7" id="KW-0255">Endonuclease</keyword>
<keyword evidence="3 7" id="KW-0540">Nuclease</keyword>
<sequence length="144" mass="16857">MDKVKKTAMQFGFDKSQRLLQPTDFKSVFDTPDFKVHEANLMFFVKINQQRKNNRLGLAITKKKIKHANQRNRLKRLVREYFRLHQHDFLYTNVGFDVVMIVKAGTQNLSNNAIGSQIQAGFHQITHKSQRFFTKNCQNETLVG</sequence>
<dbReference type="InterPro" id="IPR014721">
    <property type="entry name" value="Ribsml_uS5_D2-typ_fold_subgr"/>
</dbReference>
<dbReference type="EC" id="3.1.26.5" evidence="7 8"/>
<dbReference type="GO" id="GO:0000049">
    <property type="term" value="F:tRNA binding"/>
    <property type="evidence" value="ECO:0007669"/>
    <property type="project" value="UniProtKB-UniRule"/>
</dbReference>
<name>L2F8X8_9GAMM</name>
<dbReference type="PANTHER" id="PTHR33992:SF1">
    <property type="entry name" value="RIBONUCLEASE P PROTEIN COMPONENT"/>
    <property type="match status" value="1"/>
</dbReference>
<accession>L2F8X8</accession>
<dbReference type="SUPFAM" id="SSF54211">
    <property type="entry name" value="Ribosomal protein S5 domain 2-like"/>
    <property type="match status" value="1"/>
</dbReference>
<organism evidence="9 10">
    <name type="scientific">Moraxella macacae 0408225</name>
    <dbReference type="NCBI Taxonomy" id="1230338"/>
    <lineage>
        <taxon>Bacteria</taxon>
        <taxon>Pseudomonadati</taxon>
        <taxon>Pseudomonadota</taxon>
        <taxon>Gammaproteobacteria</taxon>
        <taxon>Moraxellales</taxon>
        <taxon>Moraxellaceae</taxon>
        <taxon>Moraxella</taxon>
    </lineage>
</organism>
<dbReference type="PANTHER" id="PTHR33992">
    <property type="entry name" value="RIBONUCLEASE P PROTEIN COMPONENT"/>
    <property type="match status" value="1"/>
</dbReference>
<evidence type="ECO:0000256" key="6">
    <source>
        <dbReference type="ARBA" id="ARBA00022884"/>
    </source>
</evidence>
<dbReference type="STRING" id="1230338.MOMA_02360"/>
<gene>
    <name evidence="7" type="primary">rnpA</name>
    <name evidence="9" type="ORF">MOMA_02360</name>
</gene>